<accession>A0ABQ0TPW7</accession>
<reference evidence="1 2" key="1">
    <citation type="submission" date="2019-06" db="EMBL/GenBank/DDBJ databases">
        <title>Whole genome shotgun sequence of Brevibacillus reuszeri NBRC 15719.</title>
        <authorList>
            <person name="Hosoyama A."/>
            <person name="Uohara A."/>
            <person name="Ohji S."/>
            <person name="Ichikawa N."/>
        </authorList>
    </citation>
    <scope>NUCLEOTIDE SEQUENCE [LARGE SCALE GENOMIC DNA]</scope>
    <source>
        <strain evidence="1 2">NBRC 15719</strain>
    </source>
</reference>
<proteinExistence type="predicted"/>
<organism evidence="1 2">
    <name type="scientific">Brevibacillus reuszeri</name>
    <dbReference type="NCBI Taxonomy" id="54915"/>
    <lineage>
        <taxon>Bacteria</taxon>
        <taxon>Bacillati</taxon>
        <taxon>Bacillota</taxon>
        <taxon>Bacilli</taxon>
        <taxon>Bacillales</taxon>
        <taxon>Paenibacillaceae</taxon>
        <taxon>Brevibacillus</taxon>
    </lineage>
</organism>
<dbReference type="EMBL" id="BJON01000013">
    <property type="protein sequence ID" value="GED69549.1"/>
    <property type="molecule type" value="Genomic_DNA"/>
</dbReference>
<sequence length="46" mass="5426">MKFILSDLVRKQETFLAIRKDHAKTSKNAETACSKYSLQFRKYNES</sequence>
<protein>
    <recommendedName>
        <fullName evidence="3">Transposase</fullName>
    </recommendedName>
</protein>
<evidence type="ECO:0008006" key="3">
    <source>
        <dbReference type="Google" id="ProtNLM"/>
    </source>
</evidence>
<evidence type="ECO:0000313" key="1">
    <source>
        <dbReference type="EMBL" id="GED69549.1"/>
    </source>
</evidence>
<keyword evidence="2" id="KW-1185">Reference proteome</keyword>
<name>A0ABQ0TPW7_9BACL</name>
<gene>
    <name evidence="1" type="ORF">BRE01_32510</name>
</gene>
<comment type="caution">
    <text evidence="1">The sequence shown here is derived from an EMBL/GenBank/DDBJ whole genome shotgun (WGS) entry which is preliminary data.</text>
</comment>
<dbReference type="Proteomes" id="UP000319578">
    <property type="component" value="Unassembled WGS sequence"/>
</dbReference>
<evidence type="ECO:0000313" key="2">
    <source>
        <dbReference type="Proteomes" id="UP000319578"/>
    </source>
</evidence>